<dbReference type="EMBL" id="BMXP01000001">
    <property type="protein sequence ID" value="GGW74171.1"/>
    <property type="molecule type" value="Genomic_DNA"/>
</dbReference>
<evidence type="ECO:0000256" key="1">
    <source>
        <dbReference type="ARBA" id="ARBA00001917"/>
    </source>
</evidence>
<evidence type="ECO:0000313" key="4">
    <source>
        <dbReference type="EMBL" id="GGW74171.1"/>
    </source>
</evidence>
<evidence type="ECO:0000313" key="5">
    <source>
        <dbReference type="Proteomes" id="UP000631300"/>
    </source>
</evidence>
<dbReference type="PANTHER" id="PTHR30543">
    <property type="entry name" value="CHROMATE REDUCTASE"/>
    <property type="match status" value="1"/>
</dbReference>
<keyword evidence="5" id="KW-1185">Reference proteome</keyword>
<dbReference type="Proteomes" id="UP000631300">
    <property type="component" value="Unassembled WGS sequence"/>
</dbReference>
<dbReference type="SUPFAM" id="SSF52218">
    <property type="entry name" value="Flavoproteins"/>
    <property type="match status" value="1"/>
</dbReference>
<accession>A0A918MV49</accession>
<reference evidence="4" key="1">
    <citation type="journal article" date="2014" name="Int. J. Syst. Evol. Microbiol.">
        <title>Complete genome sequence of Corynebacterium casei LMG S-19264T (=DSM 44701T), isolated from a smear-ripened cheese.</title>
        <authorList>
            <consortium name="US DOE Joint Genome Institute (JGI-PGF)"/>
            <person name="Walter F."/>
            <person name="Albersmeier A."/>
            <person name="Kalinowski J."/>
            <person name="Ruckert C."/>
        </authorList>
    </citation>
    <scope>NUCLEOTIDE SEQUENCE</scope>
    <source>
        <strain evidence="4">KCTC 22164</strain>
    </source>
</reference>
<proteinExistence type="predicted"/>
<dbReference type="GO" id="GO:0005829">
    <property type="term" value="C:cytosol"/>
    <property type="evidence" value="ECO:0007669"/>
    <property type="project" value="TreeGrafter"/>
</dbReference>
<reference evidence="4" key="2">
    <citation type="submission" date="2020-09" db="EMBL/GenBank/DDBJ databases">
        <authorList>
            <person name="Sun Q."/>
            <person name="Kim S."/>
        </authorList>
    </citation>
    <scope>NUCLEOTIDE SEQUENCE</scope>
    <source>
        <strain evidence="4">KCTC 22164</strain>
    </source>
</reference>
<comment type="cofactor">
    <cofactor evidence="1">
        <name>FMN</name>
        <dbReference type="ChEBI" id="CHEBI:58210"/>
    </cofactor>
</comment>
<dbReference type="GO" id="GO:0016491">
    <property type="term" value="F:oxidoreductase activity"/>
    <property type="evidence" value="ECO:0007669"/>
    <property type="project" value="InterPro"/>
</dbReference>
<feature type="domain" description="NADPH-dependent FMN reductase-like" evidence="3">
    <location>
        <begin position="2"/>
        <end position="155"/>
    </location>
</feature>
<gene>
    <name evidence="4" type="ORF">GCM10007391_02470</name>
</gene>
<dbReference type="PANTHER" id="PTHR30543:SF21">
    <property type="entry name" value="NAD(P)H-DEPENDENT FMN REDUCTASE LOT6"/>
    <property type="match status" value="1"/>
</dbReference>
<name>A0A918MV49_9ALTE</name>
<dbReference type="RefSeq" id="WP_189403770.1">
    <property type="nucleotide sequence ID" value="NZ_BMXP01000001.1"/>
</dbReference>
<dbReference type="GO" id="GO:0010181">
    <property type="term" value="F:FMN binding"/>
    <property type="evidence" value="ECO:0007669"/>
    <property type="project" value="TreeGrafter"/>
</dbReference>
<dbReference type="AlphaFoldDB" id="A0A918MV49"/>
<comment type="caution">
    <text evidence="4">The sequence shown here is derived from an EMBL/GenBank/DDBJ whole genome shotgun (WGS) entry which is preliminary data.</text>
</comment>
<keyword evidence="2" id="KW-0285">Flavoprotein</keyword>
<sequence length="191" mass="20417">MTKLLAFAGSTRNGSFNQAILDVAVEGAREAGAEVTLISLADFEMPIFNEDDESEHGIHANAKAFKELLKSHDGFLIATPEYNSSYPALLKNAIDWASRMEEGEKPLEAYKGKVAGIMAASPGGLGGMRALAALRLLLENIGTMVLPNQRSVAKAGDLVDDSGKLTDEKTTRFLKNLGRDTAHLAQKVSGN</sequence>
<dbReference type="Pfam" id="PF03358">
    <property type="entry name" value="FMN_red"/>
    <property type="match status" value="1"/>
</dbReference>
<dbReference type="Gene3D" id="3.40.50.360">
    <property type="match status" value="1"/>
</dbReference>
<dbReference type="InterPro" id="IPR005025">
    <property type="entry name" value="FMN_Rdtase-like_dom"/>
</dbReference>
<dbReference type="InterPro" id="IPR050712">
    <property type="entry name" value="NAD(P)H-dep_reductase"/>
</dbReference>
<keyword evidence="2" id="KW-0288">FMN</keyword>
<dbReference type="InterPro" id="IPR029039">
    <property type="entry name" value="Flavoprotein-like_sf"/>
</dbReference>
<protein>
    <submittedName>
        <fullName evidence="4">FMN reductase</fullName>
    </submittedName>
</protein>
<evidence type="ECO:0000256" key="2">
    <source>
        <dbReference type="ARBA" id="ARBA00022643"/>
    </source>
</evidence>
<evidence type="ECO:0000259" key="3">
    <source>
        <dbReference type="Pfam" id="PF03358"/>
    </source>
</evidence>
<organism evidence="4 5">
    <name type="scientific">Alteromonas halophila</name>
    <dbReference type="NCBI Taxonomy" id="516698"/>
    <lineage>
        <taxon>Bacteria</taxon>
        <taxon>Pseudomonadati</taxon>
        <taxon>Pseudomonadota</taxon>
        <taxon>Gammaproteobacteria</taxon>
        <taxon>Alteromonadales</taxon>
        <taxon>Alteromonadaceae</taxon>
        <taxon>Alteromonas/Salinimonas group</taxon>
        <taxon>Alteromonas</taxon>
    </lineage>
</organism>